<name>A0A165KLS8_9APHY</name>
<evidence type="ECO:0000259" key="3">
    <source>
        <dbReference type="Pfam" id="PF15055"/>
    </source>
</evidence>
<keyword evidence="2" id="KW-0472">Membrane</keyword>
<dbReference type="EMBL" id="KV429200">
    <property type="protein sequence ID" value="KZT63298.1"/>
    <property type="molecule type" value="Genomic_DNA"/>
</dbReference>
<dbReference type="InterPro" id="IPR028036">
    <property type="entry name" value="DMAC1-like_dom"/>
</dbReference>
<keyword evidence="2" id="KW-0812">Transmembrane</keyword>
<protein>
    <recommendedName>
        <fullName evidence="3">Distal membrane-arm assembly complex protein 1-like domain-containing protein</fullName>
    </recommendedName>
</protein>
<dbReference type="OrthoDB" id="6604875at2759"/>
<dbReference type="Proteomes" id="UP000076727">
    <property type="component" value="Unassembled WGS sequence"/>
</dbReference>
<evidence type="ECO:0000313" key="5">
    <source>
        <dbReference type="Proteomes" id="UP000076727"/>
    </source>
</evidence>
<dbReference type="AlphaFoldDB" id="A0A165KLS8"/>
<accession>A0A165KLS8</accession>
<evidence type="ECO:0000313" key="4">
    <source>
        <dbReference type="EMBL" id="KZT63298.1"/>
    </source>
</evidence>
<feature type="compositionally biased region" description="Polar residues" evidence="1">
    <location>
        <begin position="1"/>
        <end position="12"/>
    </location>
</feature>
<reference evidence="4 5" key="1">
    <citation type="journal article" date="2016" name="Mol. Biol. Evol.">
        <title>Comparative Genomics of Early-Diverging Mushroom-Forming Fungi Provides Insights into the Origins of Lignocellulose Decay Capabilities.</title>
        <authorList>
            <person name="Nagy L.G."/>
            <person name="Riley R."/>
            <person name="Tritt A."/>
            <person name="Adam C."/>
            <person name="Daum C."/>
            <person name="Floudas D."/>
            <person name="Sun H."/>
            <person name="Yadav J.S."/>
            <person name="Pangilinan J."/>
            <person name="Larsson K.H."/>
            <person name="Matsuura K."/>
            <person name="Barry K."/>
            <person name="Labutti K."/>
            <person name="Kuo R."/>
            <person name="Ohm R.A."/>
            <person name="Bhattacharya S.S."/>
            <person name="Shirouzu T."/>
            <person name="Yoshinaga Y."/>
            <person name="Martin F.M."/>
            <person name="Grigoriev I.V."/>
            <person name="Hibbett D.S."/>
        </authorList>
    </citation>
    <scope>NUCLEOTIDE SEQUENCE [LARGE SCALE GENOMIC DNA]</scope>
    <source>
        <strain evidence="4 5">L-15889</strain>
    </source>
</reference>
<sequence length="81" mass="8690">MRSTSIPEQTSHAAPGLTPRTDNQARDCLGCRVVGTTALAGLGIHALNQSRAHQPGSLMGKRIMRGLGVCFLIGSYLRWTK</sequence>
<evidence type="ECO:0000256" key="1">
    <source>
        <dbReference type="SAM" id="MobiDB-lite"/>
    </source>
</evidence>
<keyword evidence="5" id="KW-1185">Reference proteome</keyword>
<feature type="transmembrane region" description="Helical" evidence="2">
    <location>
        <begin position="63"/>
        <end position="79"/>
    </location>
</feature>
<feature type="region of interest" description="Disordered" evidence="1">
    <location>
        <begin position="1"/>
        <end position="24"/>
    </location>
</feature>
<evidence type="ECO:0000256" key="2">
    <source>
        <dbReference type="SAM" id="Phobius"/>
    </source>
</evidence>
<organism evidence="4 5">
    <name type="scientific">Daedalea quercina L-15889</name>
    <dbReference type="NCBI Taxonomy" id="1314783"/>
    <lineage>
        <taxon>Eukaryota</taxon>
        <taxon>Fungi</taxon>
        <taxon>Dikarya</taxon>
        <taxon>Basidiomycota</taxon>
        <taxon>Agaricomycotina</taxon>
        <taxon>Agaricomycetes</taxon>
        <taxon>Polyporales</taxon>
        <taxon>Fomitopsis</taxon>
    </lineage>
</organism>
<dbReference type="Pfam" id="PF15055">
    <property type="entry name" value="DMAC1_Dmo2"/>
    <property type="match status" value="1"/>
</dbReference>
<proteinExistence type="predicted"/>
<keyword evidence="2" id="KW-1133">Transmembrane helix</keyword>
<gene>
    <name evidence="4" type="ORF">DAEQUDRAFT_680628</name>
</gene>
<feature type="domain" description="Distal membrane-arm assembly complex protein 1-like" evidence="3">
    <location>
        <begin position="27"/>
        <end position="69"/>
    </location>
</feature>